<dbReference type="InterPro" id="IPR000644">
    <property type="entry name" value="CBS_dom"/>
</dbReference>
<organism evidence="12">
    <name type="scientific">Mucor ambiguus</name>
    <dbReference type="NCBI Taxonomy" id="91626"/>
    <lineage>
        <taxon>Eukaryota</taxon>
        <taxon>Fungi</taxon>
        <taxon>Fungi incertae sedis</taxon>
        <taxon>Mucoromycota</taxon>
        <taxon>Mucoromycotina</taxon>
        <taxon>Mucoromycetes</taxon>
        <taxon>Mucorales</taxon>
        <taxon>Mucorineae</taxon>
        <taxon>Mucoraceae</taxon>
        <taxon>Mucor</taxon>
    </lineage>
</organism>
<dbReference type="GO" id="GO:0010960">
    <property type="term" value="P:magnesium ion homeostasis"/>
    <property type="evidence" value="ECO:0007669"/>
    <property type="project" value="InterPro"/>
</dbReference>
<feature type="transmembrane region" description="Helical" evidence="9">
    <location>
        <begin position="114"/>
        <end position="134"/>
    </location>
</feature>
<evidence type="ECO:0000256" key="6">
    <source>
        <dbReference type="PROSITE-ProRule" id="PRU00703"/>
    </source>
</evidence>
<dbReference type="InterPro" id="IPR044751">
    <property type="entry name" value="Ion_transp-like_CBS"/>
</dbReference>
<feature type="region of interest" description="Disordered" evidence="8">
    <location>
        <begin position="415"/>
        <end position="481"/>
    </location>
</feature>
<evidence type="ECO:0008006" key="14">
    <source>
        <dbReference type="Google" id="ProtNLM"/>
    </source>
</evidence>
<keyword evidence="13" id="KW-1185">Reference proteome</keyword>
<dbReference type="Gene3D" id="3.10.580.10">
    <property type="entry name" value="CBS-domain"/>
    <property type="match status" value="1"/>
</dbReference>
<dbReference type="PROSITE" id="PS51846">
    <property type="entry name" value="CNNM"/>
    <property type="match status" value="1"/>
</dbReference>
<keyword evidence="6" id="KW-0129">CBS domain</keyword>
<keyword evidence="2 7" id="KW-0812">Transmembrane</keyword>
<feature type="compositionally biased region" description="Polar residues" evidence="8">
    <location>
        <begin position="419"/>
        <end position="435"/>
    </location>
</feature>
<protein>
    <recommendedName>
        <fullName evidence="14">DUF21-domain-containing protein</fullName>
    </recommendedName>
</protein>
<name>A0A0C9LPZ8_9FUNG</name>
<evidence type="ECO:0000256" key="2">
    <source>
        <dbReference type="ARBA" id="ARBA00022692"/>
    </source>
</evidence>
<evidence type="ECO:0000313" key="13">
    <source>
        <dbReference type="Proteomes" id="UP000053815"/>
    </source>
</evidence>
<keyword evidence="5 7" id="KW-0472">Membrane</keyword>
<dbReference type="GO" id="GO:0016020">
    <property type="term" value="C:membrane"/>
    <property type="evidence" value="ECO:0007669"/>
    <property type="project" value="UniProtKB-SubCell"/>
</dbReference>
<proteinExistence type="predicted"/>
<dbReference type="CDD" id="cd04590">
    <property type="entry name" value="CBS_pair_CorC_HlyC_assoc"/>
    <property type="match status" value="1"/>
</dbReference>
<dbReference type="Proteomes" id="UP000053815">
    <property type="component" value="Unassembled WGS sequence"/>
</dbReference>
<evidence type="ECO:0000256" key="4">
    <source>
        <dbReference type="ARBA" id="ARBA00022989"/>
    </source>
</evidence>
<dbReference type="InterPro" id="IPR002550">
    <property type="entry name" value="CNNM"/>
</dbReference>
<dbReference type="PANTHER" id="PTHR12064">
    <property type="entry name" value="METAL TRANSPORTER CNNM"/>
    <property type="match status" value="1"/>
</dbReference>
<evidence type="ECO:0000256" key="9">
    <source>
        <dbReference type="SAM" id="Phobius"/>
    </source>
</evidence>
<dbReference type="PROSITE" id="PS51371">
    <property type="entry name" value="CBS"/>
    <property type="match status" value="1"/>
</dbReference>
<sequence length="481" mass="52371">MPNIKSISHISSIRTILLATVSLTSTIYGHPLSQYTNQEVAVEEPEVDYGSAEFYEKLVVIMVLVLTGGAFAGLTLGLMGMDETNLHVLIQSGTESEKKYAKQVLKLLSRGKHWVLVTLLLSNVIVNETLPIILDSVLGGGWKAVVMSTALIVIFGEVIPQSICVRYGLAIGAKASGMVLALMYIMYPIAYPTALLLDFFLGESHGTIYKKAGLKTLVSLHKSVNPTDVDALTEDEVTIIGAVLDLRSKPVSQIMTPIADVFTLSTEAILDEELVDRILLAGYSRIPVHVPGDNVNFVGMLLTKRLITYDPEDALPVKDLHISTLPETGPDTSCLDILNFFQEGKSHMALISDDPGAHSGALGVITLEDVIEELIGEEIIDETDVYVDVHNKIRVVRRQVQNRRNSRLTRLLTAHKRQSQAVKGTLSRENSTGSLGSKKVIEPHMKPVYGSVPKHSLSASPEHHFGGGDGENQPLLNNNSN</sequence>
<reference evidence="12" key="1">
    <citation type="submission" date="2014-09" db="EMBL/GenBank/DDBJ databases">
        <title>Draft genome sequence of an oleaginous Mucoromycotina fungus Mucor ambiguus NBRC6742.</title>
        <authorList>
            <person name="Takeda I."/>
            <person name="Yamane N."/>
            <person name="Morita T."/>
            <person name="Tamano K."/>
            <person name="Machida M."/>
            <person name="Baker S."/>
            <person name="Koike H."/>
        </authorList>
    </citation>
    <scope>NUCLEOTIDE SEQUENCE</scope>
    <source>
        <strain evidence="12">NBRC 6742</strain>
    </source>
</reference>
<gene>
    <name evidence="12" type="ORF">MAM1_0005d00566</name>
</gene>
<dbReference type="SUPFAM" id="SSF54631">
    <property type="entry name" value="CBS-domain pair"/>
    <property type="match status" value="1"/>
</dbReference>
<dbReference type="OrthoDB" id="5353557at2759"/>
<feature type="domain" description="CBS" evidence="10">
    <location>
        <begin position="321"/>
        <end position="382"/>
    </location>
</feature>
<feature type="domain" description="CNNM transmembrane" evidence="11">
    <location>
        <begin position="50"/>
        <end position="236"/>
    </location>
</feature>
<keyword evidence="3" id="KW-0677">Repeat</keyword>
<dbReference type="GO" id="GO:0030026">
    <property type="term" value="P:intracellular manganese ion homeostasis"/>
    <property type="evidence" value="ECO:0007669"/>
    <property type="project" value="TreeGrafter"/>
</dbReference>
<dbReference type="InterPro" id="IPR045095">
    <property type="entry name" value="ACDP"/>
</dbReference>
<dbReference type="PANTHER" id="PTHR12064:SF97">
    <property type="entry name" value="METAL TRANSPORTER CNNM-5"/>
    <property type="match status" value="1"/>
</dbReference>
<dbReference type="FunFam" id="3.10.580.10:FF:000006">
    <property type="entry name" value="DUF21 and CBS domain protein"/>
    <property type="match status" value="1"/>
</dbReference>
<comment type="subcellular location">
    <subcellularLocation>
        <location evidence="1">Membrane</location>
        <topology evidence="1">Multi-pass membrane protein</topology>
    </subcellularLocation>
</comment>
<evidence type="ECO:0000256" key="8">
    <source>
        <dbReference type="SAM" id="MobiDB-lite"/>
    </source>
</evidence>
<dbReference type="AlphaFoldDB" id="A0A0C9LPZ8"/>
<evidence type="ECO:0000256" key="7">
    <source>
        <dbReference type="PROSITE-ProRule" id="PRU01193"/>
    </source>
</evidence>
<dbReference type="GO" id="GO:0005737">
    <property type="term" value="C:cytoplasm"/>
    <property type="evidence" value="ECO:0007669"/>
    <property type="project" value="TreeGrafter"/>
</dbReference>
<dbReference type="Pfam" id="PF01595">
    <property type="entry name" value="CNNM"/>
    <property type="match status" value="1"/>
</dbReference>
<feature type="transmembrane region" description="Helical" evidence="9">
    <location>
        <begin position="58"/>
        <end position="79"/>
    </location>
</feature>
<dbReference type="InterPro" id="IPR046342">
    <property type="entry name" value="CBS_dom_sf"/>
</dbReference>
<accession>A0A0C9LPZ8</accession>
<dbReference type="STRING" id="91626.A0A0C9LPZ8"/>
<evidence type="ECO:0000256" key="3">
    <source>
        <dbReference type="ARBA" id="ARBA00022737"/>
    </source>
</evidence>
<evidence type="ECO:0000259" key="11">
    <source>
        <dbReference type="PROSITE" id="PS51846"/>
    </source>
</evidence>
<feature type="transmembrane region" description="Helical" evidence="9">
    <location>
        <begin position="140"/>
        <end position="160"/>
    </location>
</feature>
<evidence type="ECO:0000256" key="5">
    <source>
        <dbReference type="ARBA" id="ARBA00023136"/>
    </source>
</evidence>
<feature type="transmembrane region" description="Helical" evidence="9">
    <location>
        <begin position="12"/>
        <end position="30"/>
    </location>
</feature>
<keyword evidence="4 7" id="KW-1133">Transmembrane helix</keyword>
<evidence type="ECO:0000313" key="12">
    <source>
        <dbReference type="EMBL" id="GAN01135.1"/>
    </source>
</evidence>
<evidence type="ECO:0000256" key="1">
    <source>
        <dbReference type="ARBA" id="ARBA00004141"/>
    </source>
</evidence>
<dbReference type="EMBL" id="DF836294">
    <property type="protein sequence ID" value="GAN01135.1"/>
    <property type="molecule type" value="Genomic_DNA"/>
</dbReference>
<evidence type="ECO:0000259" key="10">
    <source>
        <dbReference type="PROSITE" id="PS51371"/>
    </source>
</evidence>